<sequence>MDDTEKPVPAPPPVHKYKHTFIVYAESHDDIERELLMHVRGGYDLDSDYHQRDEFKVYGGTTTSILEHTNPEQTAENYARELDEWSARRREAKS</sequence>
<dbReference type="KEGG" id="vg:80559500"/>
<reference evidence="1 2" key="1">
    <citation type="submission" date="2019-04" db="EMBL/GenBank/DDBJ databases">
        <authorList>
            <person name="Pope W.H."/>
            <person name="Garlena R.A."/>
            <person name="Russell D.A."/>
            <person name="Jacobs-Sera D."/>
            <person name="Hatfull G.F."/>
        </authorList>
    </citation>
    <scope>NUCLEOTIDE SEQUENCE [LARGE SCALE GENOMIC DNA]</scope>
</reference>
<dbReference type="Proteomes" id="UP000298786">
    <property type="component" value="Segment"/>
</dbReference>
<name>A0A4D6TAR1_9CAUD</name>
<proteinExistence type="predicted"/>
<gene>
    <name evidence="1" type="primary">38</name>
    <name evidence="1" type="ORF">SEA_REYJA_38</name>
</gene>
<accession>A0A4D6TAR1</accession>
<dbReference type="RefSeq" id="YP_010842700.1">
    <property type="nucleotide sequence ID" value="NC_079144.1"/>
</dbReference>
<evidence type="ECO:0000313" key="1">
    <source>
        <dbReference type="EMBL" id="QCG77784.1"/>
    </source>
</evidence>
<dbReference type="EMBL" id="MK814759">
    <property type="protein sequence ID" value="QCG77784.1"/>
    <property type="molecule type" value="Genomic_DNA"/>
</dbReference>
<evidence type="ECO:0000313" key="2">
    <source>
        <dbReference type="Proteomes" id="UP000298786"/>
    </source>
</evidence>
<protein>
    <submittedName>
        <fullName evidence="1">Uncharacterized protein</fullName>
    </submittedName>
</protein>
<organism evidence="1 2">
    <name type="scientific">Gordonia phage Reyja</name>
    <dbReference type="NCBI Taxonomy" id="2571250"/>
    <lineage>
        <taxon>Viruses</taxon>
        <taxon>Duplodnaviria</taxon>
        <taxon>Heunggongvirae</taxon>
        <taxon>Uroviricota</taxon>
        <taxon>Caudoviricetes</taxon>
        <taxon>Santhisvirus</taxon>
        <taxon>Santhisvirus reyja</taxon>
    </lineage>
</organism>
<dbReference type="GeneID" id="80559500"/>
<keyword evidence="2" id="KW-1185">Reference proteome</keyword>